<dbReference type="PRINTS" id="PR00598">
    <property type="entry name" value="HTHMARR"/>
</dbReference>
<dbReference type="InterPro" id="IPR036388">
    <property type="entry name" value="WH-like_DNA-bd_sf"/>
</dbReference>
<feature type="compositionally biased region" description="Acidic residues" evidence="1">
    <location>
        <begin position="174"/>
        <end position="189"/>
    </location>
</feature>
<feature type="region of interest" description="Disordered" evidence="1">
    <location>
        <begin position="168"/>
        <end position="189"/>
    </location>
</feature>
<dbReference type="Proteomes" id="UP001183202">
    <property type="component" value="Unassembled WGS sequence"/>
</dbReference>
<dbReference type="Gene3D" id="1.10.10.10">
    <property type="entry name" value="Winged helix-like DNA-binding domain superfamily/Winged helix DNA-binding domain"/>
    <property type="match status" value="1"/>
</dbReference>
<dbReference type="SUPFAM" id="SSF46785">
    <property type="entry name" value="Winged helix' DNA-binding domain"/>
    <property type="match status" value="1"/>
</dbReference>
<organism evidence="3 4">
    <name type="scientific">Pseudonocardia charpentierae</name>
    <dbReference type="NCBI Taxonomy" id="3075545"/>
    <lineage>
        <taxon>Bacteria</taxon>
        <taxon>Bacillati</taxon>
        <taxon>Actinomycetota</taxon>
        <taxon>Actinomycetes</taxon>
        <taxon>Pseudonocardiales</taxon>
        <taxon>Pseudonocardiaceae</taxon>
        <taxon>Pseudonocardia</taxon>
    </lineage>
</organism>
<dbReference type="PANTHER" id="PTHR33164">
    <property type="entry name" value="TRANSCRIPTIONAL REGULATOR, MARR FAMILY"/>
    <property type="match status" value="1"/>
</dbReference>
<dbReference type="RefSeq" id="WP_311557334.1">
    <property type="nucleotide sequence ID" value="NZ_JAVREJ010000011.1"/>
</dbReference>
<sequence>MTSREPLPFDPILRAAALWDERIGPSRTMAAVTSVMRVQQILLSAVDGALRPHGLTFARYEALVLLSFSRNGRLPMRVMGERLQLHPTSVTNIVDRLQADGLVRRVPHPTDRRATLVEITDGGRASLEDATKAVTDVDFGLSGLTPEEETELTGLLSRVRHAAGDFSIEPGPDGADDALLDDEASAGLH</sequence>
<feature type="domain" description="HTH marR-type" evidence="2">
    <location>
        <begin position="28"/>
        <end position="161"/>
    </location>
</feature>
<protein>
    <submittedName>
        <fullName evidence="3">MarR family transcriptional regulator</fullName>
    </submittedName>
</protein>
<dbReference type="PANTHER" id="PTHR33164:SF101">
    <property type="entry name" value="TRANSCRIPTIONAL REPRESSOR MPRA"/>
    <property type="match status" value="1"/>
</dbReference>
<dbReference type="InterPro" id="IPR036390">
    <property type="entry name" value="WH_DNA-bd_sf"/>
</dbReference>
<dbReference type="InterPro" id="IPR000835">
    <property type="entry name" value="HTH_MarR-typ"/>
</dbReference>
<evidence type="ECO:0000313" key="4">
    <source>
        <dbReference type="Proteomes" id="UP001183202"/>
    </source>
</evidence>
<evidence type="ECO:0000259" key="2">
    <source>
        <dbReference type="PROSITE" id="PS50995"/>
    </source>
</evidence>
<dbReference type="PROSITE" id="PS50995">
    <property type="entry name" value="HTH_MARR_2"/>
    <property type="match status" value="1"/>
</dbReference>
<proteinExistence type="predicted"/>
<dbReference type="EMBL" id="JAVREJ010000011">
    <property type="protein sequence ID" value="MDT0351163.1"/>
    <property type="molecule type" value="Genomic_DNA"/>
</dbReference>
<name>A0ABU2NCF6_9PSEU</name>
<gene>
    <name evidence="3" type="ORF">RM445_16660</name>
</gene>
<dbReference type="InterPro" id="IPR039422">
    <property type="entry name" value="MarR/SlyA-like"/>
</dbReference>
<evidence type="ECO:0000256" key="1">
    <source>
        <dbReference type="SAM" id="MobiDB-lite"/>
    </source>
</evidence>
<keyword evidence="4" id="KW-1185">Reference proteome</keyword>
<dbReference type="SMART" id="SM00347">
    <property type="entry name" value="HTH_MARR"/>
    <property type="match status" value="1"/>
</dbReference>
<reference evidence="4" key="1">
    <citation type="submission" date="2023-07" db="EMBL/GenBank/DDBJ databases">
        <title>30 novel species of actinomycetes from the DSMZ collection.</title>
        <authorList>
            <person name="Nouioui I."/>
        </authorList>
    </citation>
    <scope>NUCLEOTIDE SEQUENCE [LARGE SCALE GENOMIC DNA]</scope>
    <source>
        <strain evidence="4">DSM 45834</strain>
    </source>
</reference>
<dbReference type="Pfam" id="PF12802">
    <property type="entry name" value="MarR_2"/>
    <property type="match status" value="1"/>
</dbReference>
<evidence type="ECO:0000313" key="3">
    <source>
        <dbReference type="EMBL" id="MDT0351163.1"/>
    </source>
</evidence>
<accession>A0ABU2NCF6</accession>
<comment type="caution">
    <text evidence="3">The sequence shown here is derived from an EMBL/GenBank/DDBJ whole genome shotgun (WGS) entry which is preliminary data.</text>
</comment>